<accession>A0A2D1TWZ5</accession>
<dbReference type="Pfam" id="PF01025">
    <property type="entry name" value="GrpE"/>
    <property type="match status" value="1"/>
</dbReference>
<gene>
    <name evidence="2" type="primary">grpE</name>
    <name evidence="2" type="ORF">CSV91_04640</name>
</gene>
<dbReference type="InterPro" id="IPR000740">
    <property type="entry name" value="GrpE"/>
</dbReference>
<dbReference type="GO" id="GO:0051087">
    <property type="term" value="F:protein-folding chaperone binding"/>
    <property type="evidence" value="ECO:0007669"/>
    <property type="project" value="InterPro"/>
</dbReference>
<dbReference type="RefSeq" id="WP_099431991.1">
    <property type="nucleotide sequence ID" value="NZ_CP024160.1"/>
</dbReference>
<evidence type="ECO:0000313" key="3">
    <source>
        <dbReference type="Proteomes" id="UP000225608"/>
    </source>
</evidence>
<dbReference type="KEGG" id="caer:CSV91_04640"/>
<sequence>MTDDVFVPSFEDVAPEEPVCEEVGCASEPVETAEPAAESAEPVETETPTTDDTAVEEGECDCDANATADVEVNEPTPVMPAEELARRLDALDEGITQLTGLFRQKIDRTTFEEEVLKNNSAEIERYRSGVYEKVTMPLLKRVTSVVDAMNKTLAYLGTVEGDAAQQQAEDLSVYRDMLVEVLCDFGATSFTPEPGERFESGRHTLAMPRTLTGDPEKRGVIIEVLSPGYELSGSVLDPAFVRAYTYKKGYVEPEQQLDKDDE</sequence>
<dbReference type="EMBL" id="CP024160">
    <property type="protein sequence ID" value="ATP53883.1"/>
    <property type="molecule type" value="Genomic_DNA"/>
</dbReference>
<dbReference type="Proteomes" id="UP000225608">
    <property type="component" value="Chromosome"/>
</dbReference>
<feature type="compositionally biased region" description="Low complexity" evidence="1">
    <location>
        <begin position="27"/>
        <end position="52"/>
    </location>
</feature>
<protein>
    <submittedName>
        <fullName evidence="2">Nucleotide exchange factor GrpE</fullName>
    </submittedName>
</protein>
<feature type="region of interest" description="Disordered" evidence="1">
    <location>
        <begin position="27"/>
        <end position="55"/>
    </location>
</feature>
<proteinExistence type="predicted"/>
<dbReference type="GO" id="GO:0006457">
    <property type="term" value="P:protein folding"/>
    <property type="evidence" value="ECO:0007669"/>
    <property type="project" value="InterPro"/>
</dbReference>
<reference evidence="2 3" key="1">
    <citation type="submission" date="2017-10" db="EMBL/GenBank/DDBJ databases">
        <title>Complete genome sequence of Collinsella aerofaciens isolated from the gut of a healthy adult Indian.</title>
        <authorList>
            <person name="Bag S."/>
            <person name="Ghosh T.S."/>
            <person name="Das B."/>
        </authorList>
    </citation>
    <scope>NUCLEOTIDE SEQUENCE [LARGE SCALE GENOMIC DNA]</scope>
    <source>
        <strain evidence="3">indica</strain>
    </source>
</reference>
<name>A0A2D1TWZ5_9ACTN</name>
<dbReference type="AlphaFoldDB" id="A0A2D1TWZ5"/>
<dbReference type="GO" id="GO:0000774">
    <property type="term" value="F:adenyl-nucleotide exchange factor activity"/>
    <property type="evidence" value="ECO:0007669"/>
    <property type="project" value="InterPro"/>
</dbReference>
<organism evidence="2 3">
    <name type="scientific">Collinsella aerofaciens</name>
    <dbReference type="NCBI Taxonomy" id="74426"/>
    <lineage>
        <taxon>Bacteria</taxon>
        <taxon>Bacillati</taxon>
        <taxon>Actinomycetota</taxon>
        <taxon>Coriobacteriia</taxon>
        <taxon>Coriobacteriales</taxon>
        <taxon>Coriobacteriaceae</taxon>
        <taxon>Collinsella</taxon>
    </lineage>
</organism>
<dbReference type="GO" id="GO:0042803">
    <property type="term" value="F:protein homodimerization activity"/>
    <property type="evidence" value="ECO:0007669"/>
    <property type="project" value="InterPro"/>
</dbReference>
<evidence type="ECO:0000256" key="1">
    <source>
        <dbReference type="SAM" id="MobiDB-lite"/>
    </source>
</evidence>
<evidence type="ECO:0000313" key="2">
    <source>
        <dbReference type="EMBL" id="ATP53883.1"/>
    </source>
</evidence>